<feature type="chain" id="PRO_5018986835" description="Fe/B12 periplasmic-binding domain-containing protein" evidence="1">
    <location>
        <begin position="35"/>
        <end position="290"/>
    </location>
</feature>
<dbReference type="SUPFAM" id="SSF53807">
    <property type="entry name" value="Helical backbone' metal receptor"/>
    <property type="match status" value="1"/>
</dbReference>
<dbReference type="PANTHER" id="PTHR30535:SF4">
    <property type="entry name" value="HEMIN-BINDING PERIPLASMIC PROTEIN HMUT"/>
    <property type="match status" value="1"/>
</dbReference>
<evidence type="ECO:0000256" key="1">
    <source>
        <dbReference type="SAM" id="SignalP"/>
    </source>
</evidence>
<dbReference type="PROSITE" id="PS50983">
    <property type="entry name" value="FE_B12_PBP"/>
    <property type="match status" value="1"/>
</dbReference>
<keyword evidence="4" id="KW-1185">Reference proteome</keyword>
<dbReference type="EMBL" id="RRUE01000002">
    <property type="protein sequence ID" value="RRN43485.1"/>
    <property type="molecule type" value="Genomic_DNA"/>
</dbReference>
<dbReference type="Pfam" id="PF01497">
    <property type="entry name" value="Peripla_BP_2"/>
    <property type="match status" value="1"/>
</dbReference>
<feature type="signal peptide" evidence="1">
    <location>
        <begin position="1"/>
        <end position="34"/>
    </location>
</feature>
<dbReference type="PROSITE" id="PS51318">
    <property type="entry name" value="TAT"/>
    <property type="match status" value="1"/>
</dbReference>
<proteinExistence type="predicted"/>
<dbReference type="PANTHER" id="PTHR30535">
    <property type="entry name" value="VITAMIN B12-BINDING PROTEIN"/>
    <property type="match status" value="1"/>
</dbReference>
<evidence type="ECO:0000259" key="2">
    <source>
        <dbReference type="PROSITE" id="PS50983"/>
    </source>
</evidence>
<evidence type="ECO:0000313" key="4">
    <source>
        <dbReference type="Proteomes" id="UP000270261"/>
    </source>
</evidence>
<name>A0A426FLQ5_9BURK</name>
<keyword evidence="1" id="KW-0732">Signal</keyword>
<evidence type="ECO:0000313" key="3">
    <source>
        <dbReference type="EMBL" id="RRN43485.1"/>
    </source>
</evidence>
<dbReference type="InterPro" id="IPR006311">
    <property type="entry name" value="TAT_signal"/>
</dbReference>
<accession>A0A426FLQ5</accession>
<comment type="caution">
    <text evidence="3">The sequence shown here is derived from an EMBL/GenBank/DDBJ whole genome shotgun (WGS) entry which is preliminary data.</text>
</comment>
<dbReference type="Gene3D" id="3.40.50.1980">
    <property type="entry name" value="Nitrogenase molybdenum iron protein domain"/>
    <property type="match status" value="1"/>
</dbReference>
<dbReference type="Proteomes" id="UP000270261">
    <property type="component" value="Unassembled WGS sequence"/>
</dbReference>
<gene>
    <name evidence="3" type="ORF">EHV23_08470</name>
</gene>
<dbReference type="AlphaFoldDB" id="A0A426FLQ5"/>
<dbReference type="OrthoDB" id="9797736at2"/>
<sequence length="290" mass="30915">MTDRMQVSLPDRRRSLLRGLLGAALLTRAGWGLAGGPASTASAGASHVGASGVSGTQGGAGHYAVSGGTRAGHAPRRIVSMGGTLTEIIYALGAGDQLVGTDASSLYPPEARQLPQAGYYRGFSVEGVASLHPDLVIAAAESGPPQALDGLKKLGIPLELIALKPDLDHLVERITELAKVLDRKPEGEALVKKLRRQVADATRIKRPARVVALSNHVGRMQGAIPPSTRCCRWWVPPTCWPAATRATSRCRPRPWPRCSPMPSSRHACRWAMAGWQPMPRSPALPAHRRR</sequence>
<dbReference type="InterPro" id="IPR002491">
    <property type="entry name" value="ABC_transptr_periplasmic_BD"/>
</dbReference>
<feature type="domain" description="Fe/B12 periplasmic-binding" evidence="2">
    <location>
        <begin position="77"/>
        <end position="201"/>
    </location>
</feature>
<reference evidence="3 4" key="1">
    <citation type="submission" date="2018-11" db="EMBL/GenBank/DDBJ databases">
        <title>Genome sequencing of Lautropia sp. KCOM 2505 (= ChDC F240).</title>
        <authorList>
            <person name="Kook J.-K."/>
            <person name="Park S.-N."/>
            <person name="Lim Y.K."/>
        </authorList>
    </citation>
    <scope>NUCLEOTIDE SEQUENCE [LARGE SCALE GENOMIC DNA]</scope>
    <source>
        <strain evidence="3 4">KCOM 2505</strain>
    </source>
</reference>
<dbReference type="InterPro" id="IPR050902">
    <property type="entry name" value="ABC_Transporter_SBP"/>
</dbReference>
<organism evidence="3 4">
    <name type="scientific">Lautropia dentalis</name>
    <dbReference type="NCBI Taxonomy" id="2490857"/>
    <lineage>
        <taxon>Bacteria</taxon>
        <taxon>Pseudomonadati</taxon>
        <taxon>Pseudomonadota</taxon>
        <taxon>Betaproteobacteria</taxon>
        <taxon>Burkholderiales</taxon>
        <taxon>Burkholderiaceae</taxon>
        <taxon>Lautropia</taxon>
    </lineage>
</organism>
<protein>
    <recommendedName>
        <fullName evidence="2">Fe/B12 periplasmic-binding domain-containing protein</fullName>
    </recommendedName>
</protein>